<dbReference type="InterPro" id="IPR023404">
    <property type="entry name" value="rSAM_horseshoe"/>
</dbReference>
<dbReference type="InterPro" id="IPR006638">
    <property type="entry name" value="Elp3/MiaA/NifB-like_rSAM"/>
</dbReference>
<protein>
    <submittedName>
        <fullName evidence="9">Uncharacterized protein</fullName>
    </submittedName>
</protein>
<dbReference type="InterPro" id="IPR020612">
    <property type="entry name" value="Methylthiotransferase_CS"/>
</dbReference>
<dbReference type="PROSITE" id="PS51918">
    <property type="entry name" value="RADICAL_SAM"/>
    <property type="match status" value="1"/>
</dbReference>
<name>A0AAV1HV20_9CHLO</name>
<dbReference type="SUPFAM" id="SSF102114">
    <property type="entry name" value="Radical SAM enzymes"/>
    <property type="match status" value="1"/>
</dbReference>
<dbReference type="InterPro" id="IPR005840">
    <property type="entry name" value="Ribosomal_uS12_MeSTrfase_RimO"/>
</dbReference>
<dbReference type="Proteomes" id="UP001314263">
    <property type="component" value="Unassembled WGS sequence"/>
</dbReference>
<evidence type="ECO:0000259" key="7">
    <source>
        <dbReference type="PROSITE" id="PS51449"/>
    </source>
</evidence>
<gene>
    <name evidence="9" type="ORF">CVIRNUC_000696</name>
</gene>
<evidence type="ECO:0000256" key="3">
    <source>
        <dbReference type="ARBA" id="ARBA00022691"/>
    </source>
</evidence>
<sequence length="305" mass="34342">MQESEEVDCVIVNTCAFVEEAKAESLQAIMEAAELKKDGRVKKVVVTGCLAQRYADELAESLPEADFVVGFQNYAGLPATLQSALGTDLHPASTVEQDYQRHQRVQVGEATIPFRSEVKRHRLTAPHTAYLRVAEGCNHACTFCAIPGFRGKFRSKGWHGILDEARQLVESGVKELNLIAEDTNQYGMDRRDGKGLAELMAELGKLEGLRWMRILYAYPSYFSEELINEIARNPKVCKYIDIPLQHMSNLVLLGMNRPARTHTVDLLEKLKSRNSWPGLEDHIHLRLPWRDRGAAQRAGCLLQEI</sequence>
<dbReference type="SFLD" id="SFLDG01082">
    <property type="entry name" value="B12-binding_domain_containing"/>
    <property type="match status" value="1"/>
</dbReference>
<dbReference type="InterPro" id="IPR013848">
    <property type="entry name" value="Methylthiotransferase_N"/>
</dbReference>
<feature type="domain" description="Radical SAM core" evidence="8">
    <location>
        <begin position="123"/>
        <end position="305"/>
    </location>
</feature>
<dbReference type="Pfam" id="PF00919">
    <property type="entry name" value="UPF0004"/>
    <property type="match status" value="1"/>
</dbReference>
<dbReference type="GO" id="GO:0005829">
    <property type="term" value="C:cytosol"/>
    <property type="evidence" value="ECO:0007669"/>
    <property type="project" value="TreeGrafter"/>
</dbReference>
<evidence type="ECO:0000313" key="9">
    <source>
        <dbReference type="EMBL" id="CAK0736131.1"/>
    </source>
</evidence>
<evidence type="ECO:0000313" key="10">
    <source>
        <dbReference type="Proteomes" id="UP001314263"/>
    </source>
</evidence>
<dbReference type="Pfam" id="PF04055">
    <property type="entry name" value="Radical_SAM"/>
    <property type="match status" value="1"/>
</dbReference>
<comment type="caution">
    <text evidence="9">The sequence shown here is derived from an EMBL/GenBank/DDBJ whole genome shotgun (WGS) entry which is preliminary data.</text>
</comment>
<comment type="cofactor">
    <cofactor evidence="1">
        <name>[4Fe-4S] cluster</name>
        <dbReference type="ChEBI" id="CHEBI:49883"/>
    </cofactor>
</comment>
<evidence type="ECO:0000256" key="5">
    <source>
        <dbReference type="ARBA" id="ARBA00023004"/>
    </source>
</evidence>
<dbReference type="PROSITE" id="PS01278">
    <property type="entry name" value="MTTASE_RADICAL"/>
    <property type="match status" value="1"/>
</dbReference>
<accession>A0AAV1HV20</accession>
<evidence type="ECO:0000256" key="6">
    <source>
        <dbReference type="ARBA" id="ARBA00023014"/>
    </source>
</evidence>
<evidence type="ECO:0000256" key="2">
    <source>
        <dbReference type="ARBA" id="ARBA00022485"/>
    </source>
</evidence>
<dbReference type="InterPro" id="IPR038135">
    <property type="entry name" value="Methylthiotransferase_N_sf"/>
</dbReference>
<evidence type="ECO:0000256" key="4">
    <source>
        <dbReference type="ARBA" id="ARBA00022723"/>
    </source>
</evidence>
<keyword evidence="3" id="KW-0949">S-adenosyl-L-methionine</keyword>
<dbReference type="PROSITE" id="PS51449">
    <property type="entry name" value="MTTASE_N"/>
    <property type="match status" value="1"/>
</dbReference>
<dbReference type="PANTHER" id="PTHR43837:SF1">
    <property type="entry name" value="RIBOSOMAL PROTEIN US12 METHYLTHIOTRANSFERASE RIMO"/>
    <property type="match status" value="1"/>
</dbReference>
<keyword evidence="5" id="KW-0408">Iron</keyword>
<keyword evidence="6" id="KW-0411">Iron-sulfur</keyword>
<dbReference type="EMBL" id="CAUYUE010000001">
    <property type="protein sequence ID" value="CAK0736131.1"/>
    <property type="molecule type" value="Genomic_DNA"/>
</dbReference>
<feature type="domain" description="MTTase N-terminal" evidence="7">
    <location>
        <begin position="1"/>
        <end position="86"/>
    </location>
</feature>
<dbReference type="PANTHER" id="PTHR43837">
    <property type="entry name" value="RIBOSOMAL PROTEIN S12 METHYLTHIOTRANSFERASE RIMO"/>
    <property type="match status" value="1"/>
</dbReference>
<dbReference type="InterPro" id="IPR007197">
    <property type="entry name" value="rSAM"/>
</dbReference>
<dbReference type="SFLD" id="SFLDS00029">
    <property type="entry name" value="Radical_SAM"/>
    <property type="match status" value="1"/>
</dbReference>
<dbReference type="GO" id="GO:0051539">
    <property type="term" value="F:4 iron, 4 sulfur cluster binding"/>
    <property type="evidence" value="ECO:0007669"/>
    <property type="project" value="UniProtKB-KW"/>
</dbReference>
<proteinExistence type="predicted"/>
<keyword evidence="2" id="KW-0004">4Fe-4S</keyword>
<keyword evidence="10" id="KW-1185">Reference proteome</keyword>
<evidence type="ECO:0000259" key="8">
    <source>
        <dbReference type="PROSITE" id="PS51918"/>
    </source>
</evidence>
<dbReference type="CDD" id="cd01335">
    <property type="entry name" value="Radical_SAM"/>
    <property type="match status" value="1"/>
</dbReference>
<dbReference type="Gene3D" id="3.40.50.12160">
    <property type="entry name" value="Methylthiotransferase, N-terminal domain"/>
    <property type="match status" value="1"/>
</dbReference>
<dbReference type="Gene3D" id="3.80.30.20">
    <property type="entry name" value="tm_1862 like domain"/>
    <property type="match status" value="1"/>
</dbReference>
<dbReference type="AlphaFoldDB" id="A0AAV1HV20"/>
<keyword evidence="4" id="KW-0479">Metal-binding</keyword>
<dbReference type="GO" id="GO:0046872">
    <property type="term" value="F:metal ion binding"/>
    <property type="evidence" value="ECO:0007669"/>
    <property type="project" value="UniProtKB-KW"/>
</dbReference>
<organism evidence="9 10">
    <name type="scientific">Coccomyxa viridis</name>
    <dbReference type="NCBI Taxonomy" id="1274662"/>
    <lineage>
        <taxon>Eukaryota</taxon>
        <taxon>Viridiplantae</taxon>
        <taxon>Chlorophyta</taxon>
        <taxon>core chlorophytes</taxon>
        <taxon>Trebouxiophyceae</taxon>
        <taxon>Trebouxiophyceae incertae sedis</taxon>
        <taxon>Coccomyxaceae</taxon>
        <taxon>Coccomyxa</taxon>
    </lineage>
</organism>
<reference evidence="9 10" key="1">
    <citation type="submission" date="2023-10" db="EMBL/GenBank/DDBJ databases">
        <authorList>
            <person name="Maclean D."/>
            <person name="Macfadyen A."/>
        </authorList>
    </citation>
    <scope>NUCLEOTIDE SEQUENCE [LARGE SCALE GENOMIC DNA]</scope>
</reference>
<evidence type="ECO:0000256" key="1">
    <source>
        <dbReference type="ARBA" id="ARBA00001966"/>
    </source>
</evidence>
<dbReference type="GO" id="GO:0035599">
    <property type="term" value="F:aspartic acid methylthiotransferase activity"/>
    <property type="evidence" value="ECO:0007669"/>
    <property type="project" value="TreeGrafter"/>
</dbReference>
<dbReference type="InterPro" id="IPR058240">
    <property type="entry name" value="rSAM_sf"/>
</dbReference>
<dbReference type="SMART" id="SM00729">
    <property type="entry name" value="Elp3"/>
    <property type="match status" value="1"/>
</dbReference>